<organism evidence="1 2">
    <name type="scientific">Artemia franciscana</name>
    <name type="common">Brine shrimp</name>
    <name type="synonym">Artemia sanfranciscana</name>
    <dbReference type="NCBI Taxonomy" id="6661"/>
    <lineage>
        <taxon>Eukaryota</taxon>
        <taxon>Metazoa</taxon>
        <taxon>Ecdysozoa</taxon>
        <taxon>Arthropoda</taxon>
        <taxon>Crustacea</taxon>
        <taxon>Branchiopoda</taxon>
        <taxon>Anostraca</taxon>
        <taxon>Artemiidae</taxon>
        <taxon>Artemia</taxon>
    </lineage>
</organism>
<comment type="caution">
    <text evidence="1">The sequence shown here is derived from an EMBL/GenBank/DDBJ whole genome shotgun (WGS) entry which is preliminary data.</text>
</comment>
<dbReference type="EMBL" id="JAVRJZ010000007">
    <property type="protein sequence ID" value="KAK2720778.1"/>
    <property type="molecule type" value="Genomic_DNA"/>
</dbReference>
<name>A0AA88L6Z6_ARTSF</name>
<evidence type="ECO:0000313" key="2">
    <source>
        <dbReference type="Proteomes" id="UP001187531"/>
    </source>
</evidence>
<reference evidence="1" key="1">
    <citation type="submission" date="2023-07" db="EMBL/GenBank/DDBJ databases">
        <title>Chromosome-level genome assembly of Artemia franciscana.</title>
        <authorList>
            <person name="Jo E."/>
        </authorList>
    </citation>
    <scope>NUCLEOTIDE SEQUENCE</scope>
    <source>
        <tissue evidence="1">Whole body</tissue>
    </source>
</reference>
<keyword evidence="2" id="KW-1185">Reference proteome</keyword>
<evidence type="ECO:0000313" key="1">
    <source>
        <dbReference type="EMBL" id="KAK2720778.1"/>
    </source>
</evidence>
<dbReference type="Proteomes" id="UP001187531">
    <property type="component" value="Unassembled WGS sequence"/>
</dbReference>
<gene>
    <name evidence="1" type="ORF">QYM36_004603</name>
</gene>
<proteinExistence type="predicted"/>
<accession>A0AA88L6Z6</accession>
<protein>
    <submittedName>
        <fullName evidence="1">Uncharacterized protein</fullName>
    </submittedName>
</protein>
<sequence length="72" mass="8129">MFQRCIQPHTPENSSVLALFVPDAAYYLSETNVNPVSVFPVLSSRVDTVDVREATLFVQPLIWLCEQCLKAM</sequence>
<dbReference type="AlphaFoldDB" id="A0AA88L6Z6"/>